<dbReference type="AlphaFoldDB" id="A0A1M6HHV7"/>
<evidence type="ECO:0000313" key="2">
    <source>
        <dbReference type="EMBL" id="SHJ21735.1"/>
    </source>
</evidence>
<accession>A0A1M6HHV7</accession>
<protein>
    <recommendedName>
        <fullName evidence="1">Peptidase S24/S26A/S26B/S26C domain-containing protein</fullName>
    </recommendedName>
</protein>
<evidence type="ECO:0000259" key="1">
    <source>
        <dbReference type="Pfam" id="PF00717"/>
    </source>
</evidence>
<name>A0A1M6HHV7_9FLAO</name>
<proteinExistence type="predicted"/>
<dbReference type="Gene3D" id="2.10.109.10">
    <property type="entry name" value="Umud Fragment, subunit A"/>
    <property type="match status" value="1"/>
</dbReference>
<dbReference type="Pfam" id="PF00717">
    <property type="entry name" value="Peptidase_S24"/>
    <property type="match status" value="1"/>
</dbReference>
<dbReference type="STRING" id="1118202.SAMN05443429_11266"/>
<dbReference type="InterPro" id="IPR015927">
    <property type="entry name" value="Peptidase_S24_S26A/B/C"/>
</dbReference>
<organism evidence="2 3">
    <name type="scientific">Cruoricaptor ignavus</name>
    <dbReference type="NCBI Taxonomy" id="1118202"/>
    <lineage>
        <taxon>Bacteria</taxon>
        <taxon>Pseudomonadati</taxon>
        <taxon>Bacteroidota</taxon>
        <taxon>Flavobacteriia</taxon>
        <taxon>Flavobacteriales</taxon>
        <taxon>Weeksellaceae</taxon>
        <taxon>Cruoricaptor</taxon>
    </lineage>
</organism>
<dbReference type="Proteomes" id="UP000184335">
    <property type="component" value="Unassembled WGS sequence"/>
</dbReference>
<dbReference type="EMBL" id="FQYI01000012">
    <property type="protein sequence ID" value="SHJ21735.1"/>
    <property type="molecule type" value="Genomic_DNA"/>
</dbReference>
<dbReference type="SUPFAM" id="SSF51306">
    <property type="entry name" value="LexA/Signal peptidase"/>
    <property type="match status" value="1"/>
</dbReference>
<reference evidence="2 3" key="1">
    <citation type="submission" date="2016-11" db="EMBL/GenBank/DDBJ databases">
        <authorList>
            <person name="Jaros S."/>
            <person name="Januszkiewicz K."/>
            <person name="Wedrychowicz H."/>
        </authorList>
    </citation>
    <scope>NUCLEOTIDE SEQUENCE [LARGE SCALE GENOMIC DNA]</scope>
    <source>
        <strain evidence="2 3">DSM 25479</strain>
    </source>
</reference>
<keyword evidence="3" id="KW-1185">Reference proteome</keyword>
<dbReference type="CDD" id="cd06529">
    <property type="entry name" value="S24_LexA-like"/>
    <property type="match status" value="1"/>
</dbReference>
<dbReference type="InterPro" id="IPR039418">
    <property type="entry name" value="LexA-like"/>
</dbReference>
<sequence>MIYFYIFESKIYHKGKQFYNFLPKLLPNKLLTMGLTEIKKTIEILKKERKFKNQAEIATHLGYNPSYFSRALNSGEIPFELEEKFFEEFPKKEFLYKGIDEFFWKDIPEETPKENPDVASVMNRLFQVTNSKPVDSVSSVAEDDYSWVEFQDLSVAAGVMGGANPDVLPDTKRRYIRNEFEKGNYLVVRVDGDSMDNGGKESIPDGCEILIREFIPNGAIPIRNNLFVIVTREGTVLKQIVKHDITTDSLVLHSYNPKYSDYEVQMDDVLQLFIFRRITNYRPIVPDNYLK</sequence>
<feature type="domain" description="Peptidase S24/S26A/S26B/S26C" evidence="1">
    <location>
        <begin position="155"/>
        <end position="267"/>
    </location>
</feature>
<gene>
    <name evidence="2" type="ORF">SAMN05443429_11266</name>
</gene>
<dbReference type="InterPro" id="IPR036286">
    <property type="entry name" value="LexA/Signal_pep-like_sf"/>
</dbReference>
<evidence type="ECO:0000313" key="3">
    <source>
        <dbReference type="Proteomes" id="UP000184335"/>
    </source>
</evidence>